<proteinExistence type="predicted"/>
<dbReference type="SUPFAM" id="SSF50405">
    <property type="entry name" value="Actin-crosslinking proteins"/>
    <property type="match status" value="1"/>
</dbReference>
<dbReference type="InterPro" id="IPR008999">
    <property type="entry name" value="Actin-crosslinking"/>
</dbReference>
<evidence type="ECO:0000313" key="1">
    <source>
        <dbReference type="EMBL" id="OWZ20114.1"/>
    </source>
</evidence>
<comment type="caution">
    <text evidence="1">The sequence shown here is derived from an EMBL/GenBank/DDBJ whole genome shotgun (WGS) entry which is preliminary data.</text>
</comment>
<keyword evidence="2" id="KW-1185">Reference proteome</keyword>
<gene>
    <name evidence="1" type="ORF">PHMEG_0005523</name>
</gene>
<dbReference type="Gene3D" id="2.80.10.50">
    <property type="match status" value="1"/>
</dbReference>
<name>A0A225WR65_9STRA</name>
<protein>
    <submittedName>
        <fullName evidence="1">Uncharacterized protein</fullName>
    </submittedName>
</protein>
<dbReference type="OrthoDB" id="162393at2759"/>
<dbReference type="Proteomes" id="UP000198211">
    <property type="component" value="Unassembled WGS sequence"/>
</dbReference>
<sequence length="200" mass="22052">MDLSDIPFDVAVILYSTEGNNLRNPVGSKKASCLAENNDVYEQLVLRRINDKVAIQSARNDRFLQVRANGDCVFDAKEVSEQNLFTLESNSTGALIFISCFNGNALGCDDENLVKCASKDGEEEDGEEAWIIVEPAIRGAQLTSQHHVLAGRERQQFILELAKAGKTVDEIEQIVTRLFDEPAVATPSSAVFSLDKEEEN</sequence>
<evidence type="ECO:0000313" key="2">
    <source>
        <dbReference type="Proteomes" id="UP000198211"/>
    </source>
</evidence>
<reference evidence="2" key="1">
    <citation type="submission" date="2017-03" db="EMBL/GenBank/DDBJ databases">
        <title>Phytopthora megakarya and P. palmivora, two closely related causual agents of cacao black pod achieved similar genome size and gene model numbers by different mechanisms.</title>
        <authorList>
            <person name="Ali S."/>
            <person name="Shao J."/>
            <person name="Larry D.J."/>
            <person name="Kronmiller B."/>
            <person name="Shen D."/>
            <person name="Strem M.D."/>
            <person name="Melnick R.L."/>
            <person name="Guiltinan M.J."/>
            <person name="Tyler B.M."/>
            <person name="Meinhardt L.W."/>
            <person name="Bailey B.A."/>
        </authorList>
    </citation>
    <scope>NUCLEOTIDE SEQUENCE [LARGE SCALE GENOMIC DNA]</scope>
    <source>
        <strain evidence="2">zdho120</strain>
    </source>
</reference>
<organism evidence="1 2">
    <name type="scientific">Phytophthora megakarya</name>
    <dbReference type="NCBI Taxonomy" id="4795"/>
    <lineage>
        <taxon>Eukaryota</taxon>
        <taxon>Sar</taxon>
        <taxon>Stramenopiles</taxon>
        <taxon>Oomycota</taxon>
        <taxon>Peronosporomycetes</taxon>
        <taxon>Peronosporales</taxon>
        <taxon>Peronosporaceae</taxon>
        <taxon>Phytophthora</taxon>
    </lineage>
</organism>
<dbReference type="EMBL" id="NBNE01000359">
    <property type="protein sequence ID" value="OWZ20114.1"/>
    <property type="molecule type" value="Genomic_DNA"/>
</dbReference>
<dbReference type="AlphaFoldDB" id="A0A225WR65"/>
<accession>A0A225WR65</accession>